<feature type="transmembrane region" description="Helical" evidence="1">
    <location>
        <begin position="284"/>
        <end position="302"/>
    </location>
</feature>
<dbReference type="Gene3D" id="3.60.15.10">
    <property type="entry name" value="Ribonuclease Z/Hydroxyacylglutathione hydrolase-like"/>
    <property type="match status" value="1"/>
</dbReference>
<dbReference type="KEGG" id="lab:LA76x_5100"/>
<proteinExistence type="predicted"/>
<sequence>MTTAAQAWSTPVTGSLGVRWNAGAPDCAATPQPPLQVQAYEPQTVILRQSPCADFEANFLYLLIGSDRALLIDTGAVADPDRMPLAKTVLDLLPSKDGAKLPLLIVHSHGHADHRAGDAQFASLPSVRIAPTELPDAQTFLGLGDWPNGVARIDLGGRSVEAIATPGHHPSHMSFYDGRTGLFFSGDFLLPGRLLIDDIDAYRDSALRAAEFLKARPVAHILGGHIELGLDGQAYPHGAQHHPRERPLQLSRQDLLALPAALDGFNGFYARHPTFILSNPVRDLLAIAAGVLVLLALSIYAVRGALRRRRQRAQATTR</sequence>
<dbReference type="PATRIC" id="fig|84531.8.peg.5110"/>
<dbReference type="SMART" id="SM00849">
    <property type="entry name" value="Lactamase_B"/>
    <property type="match status" value="1"/>
</dbReference>
<gene>
    <name evidence="3" type="ORF">LA76x_5100</name>
</gene>
<dbReference type="SUPFAM" id="SSF56281">
    <property type="entry name" value="Metallo-hydrolase/oxidoreductase"/>
    <property type="match status" value="1"/>
</dbReference>
<dbReference type="Proteomes" id="UP000060787">
    <property type="component" value="Chromosome"/>
</dbReference>
<dbReference type="EMBL" id="CP011129">
    <property type="protein sequence ID" value="ALN83202.1"/>
    <property type="molecule type" value="Genomic_DNA"/>
</dbReference>
<dbReference type="Pfam" id="PF00753">
    <property type="entry name" value="Lactamase_B"/>
    <property type="match status" value="1"/>
</dbReference>
<dbReference type="STRING" id="84531.LA76x_5100"/>
<evidence type="ECO:0000313" key="3">
    <source>
        <dbReference type="EMBL" id="ALN83202.1"/>
    </source>
</evidence>
<keyword evidence="4" id="KW-1185">Reference proteome</keyword>
<reference evidence="3 4" key="1">
    <citation type="journal article" date="2015" name="BMC Genomics">
        <title>Comparative genomics and metabolic profiling of the genus Lysobacter.</title>
        <authorList>
            <person name="de Bruijn I."/>
            <person name="Cheng X."/>
            <person name="de Jager V."/>
            <person name="Exposito R.G."/>
            <person name="Watrous J."/>
            <person name="Patel N."/>
            <person name="Postma J."/>
            <person name="Dorrestein P.C."/>
            <person name="Kobayashi D."/>
            <person name="Raaijmakers J.M."/>
        </authorList>
    </citation>
    <scope>NUCLEOTIDE SEQUENCE [LARGE SCALE GENOMIC DNA]</scope>
    <source>
        <strain evidence="3 4">76</strain>
    </source>
</reference>
<name>A0A0S2FIA8_LYSAN</name>
<dbReference type="InterPro" id="IPR036866">
    <property type="entry name" value="RibonucZ/Hydroxyglut_hydro"/>
</dbReference>
<keyword evidence="1" id="KW-1133">Transmembrane helix</keyword>
<evidence type="ECO:0000259" key="2">
    <source>
        <dbReference type="SMART" id="SM00849"/>
    </source>
</evidence>
<evidence type="ECO:0000256" key="1">
    <source>
        <dbReference type="SAM" id="Phobius"/>
    </source>
</evidence>
<accession>A0A0S2FIA8</accession>
<dbReference type="InterPro" id="IPR050855">
    <property type="entry name" value="NDM-1-like"/>
</dbReference>
<evidence type="ECO:0000313" key="4">
    <source>
        <dbReference type="Proteomes" id="UP000060787"/>
    </source>
</evidence>
<organism evidence="3 4">
    <name type="scientific">Lysobacter antibioticus</name>
    <dbReference type="NCBI Taxonomy" id="84531"/>
    <lineage>
        <taxon>Bacteria</taxon>
        <taxon>Pseudomonadati</taxon>
        <taxon>Pseudomonadota</taxon>
        <taxon>Gammaproteobacteria</taxon>
        <taxon>Lysobacterales</taxon>
        <taxon>Lysobacteraceae</taxon>
        <taxon>Lysobacter</taxon>
    </lineage>
</organism>
<protein>
    <submittedName>
        <fullName evidence="3">Metallo-beta-lactamase superfamily protein</fullName>
    </submittedName>
</protein>
<keyword evidence="1" id="KW-0812">Transmembrane</keyword>
<feature type="domain" description="Metallo-beta-lactamase" evidence="2">
    <location>
        <begin position="57"/>
        <end position="225"/>
    </location>
</feature>
<dbReference type="PANTHER" id="PTHR42951">
    <property type="entry name" value="METALLO-BETA-LACTAMASE DOMAIN-CONTAINING"/>
    <property type="match status" value="1"/>
</dbReference>
<dbReference type="AlphaFoldDB" id="A0A0S2FIA8"/>
<keyword evidence="1" id="KW-0472">Membrane</keyword>
<dbReference type="InterPro" id="IPR001279">
    <property type="entry name" value="Metallo-B-lactamas"/>
</dbReference>